<proteinExistence type="predicted"/>
<accession>A0A4Z1K4R4</accession>
<dbReference type="AlphaFoldDB" id="A0A4Z1K4R4"/>
<evidence type="ECO:0000313" key="3">
    <source>
        <dbReference type="Proteomes" id="UP000297280"/>
    </source>
</evidence>
<reference evidence="2 3" key="1">
    <citation type="submission" date="2017-12" db="EMBL/GenBank/DDBJ databases">
        <title>Comparative genomics of Botrytis spp.</title>
        <authorList>
            <person name="Valero-Jimenez C.A."/>
            <person name="Tapia P."/>
            <person name="Veloso J."/>
            <person name="Silva-Moreno E."/>
            <person name="Staats M."/>
            <person name="Valdes J.H."/>
            <person name="Van Kan J.A.L."/>
        </authorList>
    </citation>
    <scope>NUCLEOTIDE SEQUENCE [LARGE SCALE GENOMIC DNA]</scope>
    <source>
        <strain evidence="2 3">MUCL3349</strain>
    </source>
</reference>
<comment type="caution">
    <text evidence="2">The sequence shown here is derived from an EMBL/GenBank/DDBJ whole genome shotgun (WGS) entry which is preliminary data.</text>
</comment>
<keyword evidence="1" id="KW-0812">Transmembrane</keyword>
<protein>
    <submittedName>
        <fullName evidence="2">Uncharacterized protein</fullName>
    </submittedName>
</protein>
<keyword evidence="1" id="KW-0472">Membrane</keyword>
<dbReference type="EMBL" id="PQXO01001565">
    <property type="protein sequence ID" value="TGO80885.1"/>
    <property type="molecule type" value="Genomic_DNA"/>
</dbReference>
<evidence type="ECO:0000313" key="2">
    <source>
        <dbReference type="EMBL" id="TGO80885.1"/>
    </source>
</evidence>
<feature type="transmembrane region" description="Helical" evidence="1">
    <location>
        <begin position="58"/>
        <end position="85"/>
    </location>
</feature>
<keyword evidence="1" id="KW-1133">Transmembrane helix</keyword>
<name>A0A4Z1K4R4_9HELO</name>
<dbReference type="Proteomes" id="UP000297280">
    <property type="component" value="Unassembled WGS sequence"/>
</dbReference>
<keyword evidence="3" id="KW-1185">Reference proteome</keyword>
<organism evidence="2 3">
    <name type="scientific">Botrytis porri</name>
    <dbReference type="NCBI Taxonomy" id="87229"/>
    <lineage>
        <taxon>Eukaryota</taxon>
        <taxon>Fungi</taxon>
        <taxon>Dikarya</taxon>
        <taxon>Ascomycota</taxon>
        <taxon>Pezizomycotina</taxon>
        <taxon>Leotiomycetes</taxon>
        <taxon>Helotiales</taxon>
        <taxon>Sclerotiniaceae</taxon>
        <taxon>Botrytis</taxon>
    </lineage>
</organism>
<evidence type="ECO:0000256" key="1">
    <source>
        <dbReference type="SAM" id="Phobius"/>
    </source>
</evidence>
<sequence length="234" mass="25006">MEEVLDALENMAMDTKSREPSPRQTCDVLSKIYQLKRRTPGLTAVLILLADKKAQQKYVWGTIAVGGISTLVVGGILFCVAPVAATAAALAGSAMGSTSVGVAGGTAAVAETDTLTATQAALSSGAAFTTMAGGAAIGAGSSITFIKFLEKAESQNNIDEDQVTEIVKNLYGRRPTQIAKKHYRATFLHVLVRELANDCRKVIVRLRKLGYARLEDMEWTSKPLITFEESTMSF</sequence>
<gene>
    <name evidence="2" type="ORF">BPOR_1575g00010</name>
</gene>